<feature type="compositionally biased region" description="Pro residues" evidence="1">
    <location>
        <begin position="72"/>
        <end position="83"/>
    </location>
</feature>
<reference evidence="2" key="1">
    <citation type="submission" date="2023-03" db="EMBL/GenBank/DDBJ databases">
        <title>Massive genome expansion in bonnet fungi (Mycena s.s.) driven by repeated elements and novel gene families across ecological guilds.</title>
        <authorList>
            <consortium name="Lawrence Berkeley National Laboratory"/>
            <person name="Harder C.B."/>
            <person name="Miyauchi S."/>
            <person name="Viragh M."/>
            <person name="Kuo A."/>
            <person name="Thoen E."/>
            <person name="Andreopoulos B."/>
            <person name="Lu D."/>
            <person name="Skrede I."/>
            <person name="Drula E."/>
            <person name="Henrissat B."/>
            <person name="Morin E."/>
            <person name="Kohler A."/>
            <person name="Barry K."/>
            <person name="LaButti K."/>
            <person name="Morin E."/>
            <person name="Salamov A."/>
            <person name="Lipzen A."/>
            <person name="Mereny Z."/>
            <person name="Hegedus B."/>
            <person name="Baldrian P."/>
            <person name="Stursova M."/>
            <person name="Weitz H."/>
            <person name="Taylor A."/>
            <person name="Grigoriev I.V."/>
            <person name="Nagy L.G."/>
            <person name="Martin F."/>
            <person name="Kauserud H."/>
        </authorList>
    </citation>
    <scope>NUCLEOTIDE SEQUENCE</scope>
    <source>
        <strain evidence="2">CBHHK067</strain>
    </source>
</reference>
<name>A0AAD7DHC5_MYCRO</name>
<dbReference type="EMBL" id="JARKIE010000071">
    <property type="protein sequence ID" value="KAJ7689608.1"/>
    <property type="molecule type" value="Genomic_DNA"/>
</dbReference>
<comment type="caution">
    <text evidence="2">The sequence shown here is derived from an EMBL/GenBank/DDBJ whole genome shotgun (WGS) entry which is preliminary data.</text>
</comment>
<sequence length="118" mass="12532">MSASPKRTRPLSIVAMPFTRKANEADSYASTADSHSPLTPPSPTTMQTRLPSPVSPTSLSMPTPSMGSDEVLPPPKRGAPPVAPAGSVTTAAEKRRSWRRSLRLGKPVLDPALCEGWN</sequence>
<evidence type="ECO:0000256" key="1">
    <source>
        <dbReference type="SAM" id="MobiDB-lite"/>
    </source>
</evidence>
<keyword evidence="3" id="KW-1185">Reference proteome</keyword>
<feature type="compositionally biased region" description="Low complexity" evidence="1">
    <location>
        <begin position="50"/>
        <end position="66"/>
    </location>
</feature>
<evidence type="ECO:0000313" key="3">
    <source>
        <dbReference type="Proteomes" id="UP001221757"/>
    </source>
</evidence>
<protein>
    <submittedName>
        <fullName evidence="2">Uncharacterized protein</fullName>
    </submittedName>
</protein>
<dbReference type="Proteomes" id="UP001221757">
    <property type="component" value="Unassembled WGS sequence"/>
</dbReference>
<dbReference type="AlphaFoldDB" id="A0AAD7DHC5"/>
<accession>A0AAD7DHC5</accession>
<evidence type="ECO:0000313" key="2">
    <source>
        <dbReference type="EMBL" id="KAJ7689608.1"/>
    </source>
</evidence>
<proteinExistence type="predicted"/>
<feature type="region of interest" description="Disordered" evidence="1">
    <location>
        <begin position="24"/>
        <end position="118"/>
    </location>
</feature>
<organism evidence="2 3">
    <name type="scientific">Mycena rosella</name>
    <name type="common">Pink bonnet</name>
    <name type="synonym">Agaricus rosellus</name>
    <dbReference type="NCBI Taxonomy" id="1033263"/>
    <lineage>
        <taxon>Eukaryota</taxon>
        <taxon>Fungi</taxon>
        <taxon>Dikarya</taxon>
        <taxon>Basidiomycota</taxon>
        <taxon>Agaricomycotina</taxon>
        <taxon>Agaricomycetes</taxon>
        <taxon>Agaricomycetidae</taxon>
        <taxon>Agaricales</taxon>
        <taxon>Marasmiineae</taxon>
        <taxon>Mycenaceae</taxon>
        <taxon>Mycena</taxon>
    </lineage>
</organism>
<gene>
    <name evidence="2" type="ORF">B0H17DRAFT_1134937</name>
</gene>